<name>A0A140NSD4_PROSM</name>
<protein>
    <submittedName>
        <fullName evidence="2">Uncharacterized protein</fullName>
    </submittedName>
</protein>
<reference evidence="2 3" key="1">
    <citation type="journal article" date="2012" name="J. Bacteriol.">
        <title>Complete Genome Sequence of Providencia stuartii Clinical Isolate MRSN 2154.</title>
        <authorList>
            <person name="Clifford R.J."/>
            <person name="Hang J."/>
            <person name="Riley M.C."/>
            <person name="Onmus-Leone F."/>
            <person name="Kuschner R.A."/>
            <person name="Lesho E.P."/>
            <person name="Waterman P.E."/>
        </authorList>
    </citation>
    <scope>NUCLEOTIDE SEQUENCE [LARGE SCALE GENOMIC DNA]</scope>
    <source>
        <strain evidence="2 3">MRSN 2154</strain>
    </source>
</reference>
<keyword evidence="1" id="KW-1133">Transmembrane helix</keyword>
<dbReference type="KEGG" id="psi:S70_18855"/>
<evidence type="ECO:0000313" key="2">
    <source>
        <dbReference type="EMBL" id="AFH95570.1"/>
    </source>
</evidence>
<dbReference type="Proteomes" id="UP000005012">
    <property type="component" value="Chromosome"/>
</dbReference>
<sequence length="77" mass="8519">MALVPIVLGITTLILGPVLLLIIWLSFKGISSKPINKNDNKSSIAIDLLNMFRVLVGLSAIFLLIFIIFFLITSLNY</sequence>
<keyword evidence="1" id="KW-0472">Membrane</keyword>
<gene>
    <name evidence="2" type="ordered locus">S70_18855</name>
</gene>
<evidence type="ECO:0000256" key="1">
    <source>
        <dbReference type="SAM" id="Phobius"/>
    </source>
</evidence>
<reference evidence="3" key="2">
    <citation type="submission" date="2012-04" db="EMBL/GenBank/DDBJ databases">
        <title>Complete genome sequence of Providencia stuartii clinical isolate MRSN 2154.</title>
        <authorList>
            <person name="Clifford R.J."/>
            <person name="Hang J."/>
            <person name="Riley M.C."/>
            <person name="Onmus-Leone F."/>
            <person name="Kuschner R.A."/>
            <person name="Lesho E.P."/>
            <person name="Waterman P.E."/>
        </authorList>
    </citation>
    <scope>NUCLEOTIDE SEQUENCE [LARGE SCALE GENOMIC DNA]</scope>
    <source>
        <strain evidence="3">MRSN 2154</strain>
    </source>
</reference>
<dbReference type="EMBL" id="CP003488">
    <property type="protein sequence ID" value="AFH95570.1"/>
    <property type="molecule type" value="Genomic_DNA"/>
</dbReference>
<dbReference type="PATRIC" id="fig|1157951.4.peg.3782"/>
<feature type="transmembrane region" description="Helical" evidence="1">
    <location>
        <begin position="48"/>
        <end position="72"/>
    </location>
</feature>
<dbReference type="AlphaFoldDB" id="A0A140NSD4"/>
<keyword evidence="1" id="KW-0812">Transmembrane</keyword>
<evidence type="ECO:0000313" key="3">
    <source>
        <dbReference type="Proteomes" id="UP000005012"/>
    </source>
</evidence>
<accession>A0A140NSD4</accession>
<proteinExistence type="predicted"/>
<organism evidence="2 3">
    <name type="scientific">Providencia stuartii (strain MRSN 2154)</name>
    <dbReference type="NCBI Taxonomy" id="1157951"/>
    <lineage>
        <taxon>Bacteria</taxon>
        <taxon>Pseudomonadati</taxon>
        <taxon>Pseudomonadota</taxon>
        <taxon>Gammaproteobacteria</taxon>
        <taxon>Enterobacterales</taxon>
        <taxon>Morganellaceae</taxon>
        <taxon>Providencia</taxon>
    </lineage>
</organism>
<feature type="transmembrane region" description="Helical" evidence="1">
    <location>
        <begin position="6"/>
        <end position="27"/>
    </location>
</feature>
<dbReference type="HOGENOM" id="CLU_2635245_0_0_6"/>